<evidence type="ECO:0000313" key="8">
    <source>
        <dbReference type="Proteomes" id="UP000632125"/>
    </source>
</evidence>
<evidence type="ECO:0000256" key="2">
    <source>
        <dbReference type="ARBA" id="ARBA00023015"/>
    </source>
</evidence>
<keyword evidence="4" id="KW-0804">Transcription</keyword>
<accession>A0A927CIX8</accession>
<dbReference type="PANTHER" id="PTHR30055:SF175">
    <property type="entry name" value="HTH-TYPE TRANSCRIPTIONAL REPRESSOR KSTR2"/>
    <property type="match status" value="1"/>
</dbReference>
<protein>
    <submittedName>
        <fullName evidence="7">TetR/AcrR family transcriptional regulator</fullName>
    </submittedName>
</protein>
<dbReference type="EMBL" id="JACXIY010000009">
    <property type="protein sequence ID" value="MBD2868320.1"/>
    <property type="molecule type" value="Genomic_DNA"/>
</dbReference>
<dbReference type="SUPFAM" id="SSF46689">
    <property type="entry name" value="Homeodomain-like"/>
    <property type="match status" value="1"/>
</dbReference>
<keyword evidence="2" id="KW-0805">Transcription regulation</keyword>
<dbReference type="Gene3D" id="1.10.357.10">
    <property type="entry name" value="Tetracycline Repressor, domain 2"/>
    <property type="match status" value="1"/>
</dbReference>
<evidence type="ECO:0000256" key="1">
    <source>
        <dbReference type="ARBA" id="ARBA00022491"/>
    </source>
</evidence>
<name>A0A927CIX8_9BACL</name>
<evidence type="ECO:0000313" key="7">
    <source>
        <dbReference type="EMBL" id="MBD2868320.1"/>
    </source>
</evidence>
<dbReference type="Pfam" id="PF00440">
    <property type="entry name" value="TetR_N"/>
    <property type="match status" value="1"/>
</dbReference>
<gene>
    <name evidence="7" type="ORF">IDH41_07020</name>
</gene>
<dbReference type="SUPFAM" id="SSF48498">
    <property type="entry name" value="Tetracyclin repressor-like, C-terminal domain"/>
    <property type="match status" value="1"/>
</dbReference>
<feature type="DNA-binding region" description="H-T-H motif" evidence="5">
    <location>
        <begin position="21"/>
        <end position="40"/>
    </location>
</feature>
<dbReference type="Proteomes" id="UP000632125">
    <property type="component" value="Unassembled WGS sequence"/>
</dbReference>
<keyword evidence="3 5" id="KW-0238">DNA-binding</keyword>
<evidence type="ECO:0000256" key="4">
    <source>
        <dbReference type="ARBA" id="ARBA00023163"/>
    </source>
</evidence>
<dbReference type="AlphaFoldDB" id="A0A927CIX8"/>
<sequence length="198" mass="22746">MKDRIAEAVVQEILQRGLRFSIRDVAGALGVSTKTIYQHFESKEQIVAYLVEQAVNEMRECERDIMADPELSTKQKLFEVLVTIPKGYAFGDLRSLLELKQMFPRQWAVMDEYLQMGWDNFRLLVERGREEEVLRPFDPEVFIGMYVGALNHFMDARSAVGRRKPLDRVLREMVGLLLQGVYTDRDGGPAASEEGETK</sequence>
<keyword evidence="1" id="KW-0678">Repressor</keyword>
<dbReference type="RefSeq" id="WP_190859536.1">
    <property type="nucleotide sequence ID" value="NZ_JACXIY010000009.1"/>
</dbReference>
<proteinExistence type="predicted"/>
<evidence type="ECO:0000256" key="5">
    <source>
        <dbReference type="PROSITE-ProRule" id="PRU00335"/>
    </source>
</evidence>
<evidence type="ECO:0000256" key="3">
    <source>
        <dbReference type="ARBA" id="ARBA00023125"/>
    </source>
</evidence>
<comment type="caution">
    <text evidence="7">The sequence shown here is derived from an EMBL/GenBank/DDBJ whole genome shotgun (WGS) entry which is preliminary data.</text>
</comment>
<dbReference type="PROSITE" id="PS50977">
    <property type="entry name" value="HTH_TETR_2"/>
    <property type="match status" value="1"/>
</dbReference>
<reference evidence="7" key="1">
    <citation type="submission" date="2020-09" db="EMBL/GenBank/DDBJ databases">
        <title>A novel bacterium of genus Paenibacillus, isolated from South China Sea.</title>
        <authorList>
            <person name="Huang H."/>
            <person name="Mo K."/>
            <person name="Hu Y."/>
        </authorList>
    </citation>
    <scope>NUCLEOTIDE SEQUENCE</scope>
    <source>
        <strain evidence="7">IB182493</strain>
    </source>
</reference>
<dbReference type="GO" id="GO:0003700">
    <property type="term" value="F:DNA-binding transcription factor activity"/>
    <property type="evidence" value="ECO:0007669"/>
    <property type="project" value="TreeGrafter"/>
</dbReference>
<dbReference type="InterPro" id="IPR009057">
    <property type="entry name" value="Homeodomain-like_sf"/>
</dbReference>
<evidence type="ECO:0000259" key="6">
    <source>
        <dbReference type="PROSITE" id="PS50977"/>
    </source>
</evidence>
<dbReference type="PANTHER" id="PTHR30055">
    <property type="entry name" value="HTH-TYPE TRANSCRIPTIONAL REGULATOR RUTR"/>
    <property type="match status" value="1"/>
</dbReference>
<organism evidence="7 8">
    <name type="scientific">Paenibacillus arenilitoris</name>
    <dbReference type="NCBI Taxonomy" id="2772299"/>
    <lineage>
        <taxon>Bacteria</taxon>
        <taxon>Bacillati</taxon>
        <taxon>Bacillota</taxon>
        <taxon>Bacilli</taxon>
        <taxon>Bacillales</taxon>
        <taxon>Paenibacillaceae</taxon>
        <taxon>Paenibacillus</taxon>
    </lineage>
</organism>
<dbReference type="InterPro" id="IPR050109">
    <property type="entry name" value="HTH-type_TetR-like_transc_reg"/>
</dbReference>
<keyword evidence="8" id="KW-1185">Reference proteome</keyword>
<dbReference type="InterPro" id="IPR001647">
    <property type="entry name" value="HTH_TetR"/>
</dbReference>
<dbReference type="PRINTS" id="PR00455">
    <property type="entry name" value="HTHTETR"/>
</dbReference>
<dbReference type="InterPro" id="IPR036271">
    <property type="entry name" value="Tet_transcr_reg_TetR-rel_C_sf"/>
</dbReference>
<dbReference type="GO" id="GO:0000976">
    <property type="term" value="F:transcription cis-regulatory region binding"/>
    <property type="evidence" value="ECO:0007669"/>
    <property type="project" value="TreeGrafter"/>
</dbReference>
<feature type="domain" description="HTH tetR-type" evidence="6">
    <location>
        <begin position="1"/>
        <end position="58"/>
    </location>
</feature>